<keyword evidence="2" id="KW-1185">Reference proteome</keyword>
<dbReference type="KEGG" id="vg:54988569"/>
<dbReference type="GeneID" id="54988569"/>
<accession>A0A2K9VCT2</accession>
<dbReference type="Proteomes" id="UP000241463">
    <property type="component" value="Segment"/>
</dbReference>
<name>A0A2K9VCT2_9CAUD</name>
<protein>
    <submittedName>
        <fullName evidence="1">Uncharacterized protein</fullName>
    </submittedName>
</protein>
<reference evidence="1 2" key="1">
    <citation type="submission" date="2018-01" db="EMBL/GenBank/DDBJ databases">
        <title>Lactobacillus phages that infect wine-derived L. plantarum strains.</title>
        <authorList>
            <person name="Kyrkou I."/>
            <person name="Hestbjerg Hansen L."/>
        </authorList>
    </citation>
    <scope>NUCLEOTIDE SEQUENCE [LARGE SCALE GENOMIC DNA]</scope>
</reference>
<evidence type="ECO:0000313" key="2">
    <source>
        <dbReference type="Proteomes" id="UP000241463"/>
    </source>
</evidence>
<dbReference type="EMBL" id="MG765277">
    <property type="protein sequence ID" value="AUV60020.1"/>
    <property type="molecule type" value="Genomic_DNA"/>
</dbReference>
<proteinExistence type="predicted"/>
<evidence type="ECO:0000313" key="1">
    <source>
        <dbReference type="EMBL" id="AUV60020.1"/>
    </source>
</evidence>
<sequence>MENFNTVSISNLEPHSNKEKYVLYLVCFNTYVKQGGGTTGNANEAATYNYIQILDFNLPNTIALFIDNRKATNIKHPGTIRPWQMNTFAEGIIPDILPSRALSSSCEDRARTKKINELAQAINRLAKDNIERNNLIKEYIKKAYNG</sequence>
<dbReference type="RefSeq" id="YP_009798124.1">
    <property type="nucleotide sequence ID" value="NC_047924.1"/>
</dbReference>
<organism evidence="1 2">
    <name type="scientific">Lactobacillus phage Bacchae</name>
    <dbReference type="NCBI Taxonomy" id="2079429"/>
    <lineage>
        <taxon>Viruses</taxon>
        <taxon>Duplodnaviria</taxon>
        <taxon>Heunggongvirae</taxon>
        <taxon>Uroviricota</taxon>
        <taxon>Caudoviricetes</taxon>
        <taxon>Herelleviridae</taxon>
        <taxon>Harbinvirus</taxon>
        <taxon>Harbinvirus bacchae</taxon>
    </lineage>
</organism>